<feature type="region of interest" description="Disordered" evidence="1">
    <location>
        <begin position="205"/>
        <end position="286"/>
    </location>
</feature>
<accession>A0ABQ7X4L8</accession>
<evidence type="ECO:0000313" key="4">
    <source>
        <dbReference type="Proteomes" id="UP000824890"/>
    </source>
</evidence>
<feature type="compositionally biased region" description="Low complexity" evidence="1">
    <location>
        <begin position="240"/>
        <end position="249"/>
    </location>
</feature>
<protein>
    <recommendedName>
        <fullName evidence="2">SCD domain-containing protein</fullName>
    </recommendedName>
</protein>
<feature type="domain" description="SCD" evidence="2">
    <location>
        <begin position="483"/>
        <end position="568"/>
    </location>
</feature>
<dbReference type="Pfam" id="PF23647">
    <property type="entry name" value="TRAPPC13_M"/>
    <property type="match status" value="1"/>
</dbReference>
<evidence type="ECO:0000256" key="1">
    <source>
        <dbReference type="SAM" id="MobiDB-lite"/>
    </source>
</evidence>
<evidence type="ECO:0000313" key="3">
    <source>
        <dbReference type="EMBL" id="KAH0850063.1"/>
    </source>
</evidence>
<dbReference type="InterPro" id="IPR016024">
    <property type="entry name" value="ARM-type_fold"/>
</dbReference>
<feature type="compositionally biased region" description="Polar residues" evidence="1">
    <location>
        <begin position="211"/>
        <end position="220"/>
    </location>
</feature>
<feature type="compositionally biased region" description="Acidic residues" evidence="1">
    <location>
        <begin position="1203"/>
        <end position="1212"/>
    </location>
</feature>
<dbReference type="PANTHER" id="PTHR11199">
    <property type="entry name" value="STROMAL ANTIGEN"/>
    <property type="match status" value="1"/>
</dbReference>
<comment type="caution">
    <text evidence="3">The sequence shown here is derived from an EMBL/GenBank/DDBJ whole genome shotgun (WGS) entry which is preliminary data.</text>
</comment>
<gene>
    <name evidence="3" type="ORF">HID58_095824</name>
</gene>
<dbReference type="InterPro" id="IPR055428">
    <property type="entry name" value="TRAPPC13_C"/>
</dbReference>
<dbReference type="Gene3D" id="1.25.10.10">
    <property type="entry name" value="Leucine-rich Repeat Variant"/>
    <property type="match status" value="1"/>
</dbReference>
<proteinExistence type="predicted"/>
<dbReference type="InterPro" id="IPR011989">
    <property type="entry name" value="ARM-like"/>
</dbReference>
<dbReference type="Pfam" id="PF08514">
    <property type="entry name" value="STAG"/>
    <property type="match status" value="1"/>
</dbReference>
<sequence>MDQVDFEPAKQWTALRLHDPSSQHPPSSDLGGIIPNPPVIIRSGGGIHNYLYKLVPSADVSGQTKFQGSSILGKFQITWRTNLGEPGRLQTQQILGAPVSRKEINMRVVEVPTTIHLNRPFSASLNLTNQTDRQLGPFEVSLSQDESQMEKPVAINGLQKLMLPRLEAFGSSDFQLNLIASKLGVQKIGGITALDTREKKTYELVPEMESRISNLPSDCYSSKERRRDQDQDQDDDDSGGENQNQNQNQKQERSASEDQKSPELDDDDFQETRPQSKRSRTLPPHQNLIEVVKGNVDLIPKAVKIWVERYENSPNLATSQLLSMLFEVACGAKYSIKEDLLDETDVDDVVVALVNLARSGEIEDYHTSRKKEHKNFKENLVSFWNYLITESQNGPLFDKVLFDKCMDFIIALSCTPPRVYRQTATLMGLQLVTSFISVANTLGSQQKRPDGPLLDSLNKRLSLTHQHITTLEDMMRKIFTGLFVHRYRDVDPDIRMSCIQSLGIWISSYPSLFLQDLYLKYLGWTLNDKAAGVRKASLLALRKLYEMDENVPTLGLFTERFSNRMIEMADDVDLSAAVCAIGLVKQLLRHQLIPDDDLGPLYDLLIDQPQEIRRAIGELVYDHLIAQKFNSSPSGLTGHDDSSSEIHIFRMLQILREFSTDPILSVYVIDDVWEYMKAMKDWKCIISMLLDQNPRTGSTTDEDSTNLVRLLFASIRKAVGEKIIPSTDNRKQYHSKAQREMFENNRKDITVAMMKNYPQLLRKFMADKAKVSSLVEIVMFMKLELYSLKRQEQTFKAAVRLIKDAFFMNGEKEALRSCVKAITFCASESKGELQDFSRGKLKDLEDTLFDKLTSAIKEVKDGNDDEYSLLVNLKRLYELQLLKPVICFLLLNMHMYVVWSLHSVVNCETVSEASLSSLISKRDILFAELTYFLNGVEESRKYGNQLALRICALLAEEWCLFRKSTFESSKLEMLGYCPESVILKKFWKLCEEEFLTHQTDEEDENKEYVAETNRDVAAIAACKLVNCGVVPKDYLGPEIISHLLCMDLGYQRYESELSCDGGESRVEKCLQVCRELAGRLSGMYVGAARNKHRLEILSVVKEGVEFAFRDAPKQMLFLEVAILPFATRLSVPDIIDIKREVQGRMVHVNTDEDPSGWRPCFTFLETLEEKCLKTEDVQGRSSCKTKGTAPKNVLKERKRLFDEESGSDDDESISGGSDKEDKGDFVDEDAPLIETIRSAARRRAVRGERSK</sequence>
<dbReference type="InterPro" id="IPR056396">
    <property type="entry name" value="HEAT_SCC3-SA"/>
</dbReference>
<dbReference type="SUPFAM" id="SSF48371">
    <property type="entry name" value="ARM repeat"/>
    <property type="match status" value="1"/>
</dbReference>
<organism evidence="3 4">
    <name type="scientific">Brassica napus</name>
    <name type="common">Rape</name>
    <dbReference type="NCBI Taxonomy" id="3708"/>
    <lineage>
        <taxon>Eukaryota</taxon>
        <taxon>Viridiplantae</taxon>
        <taxon>Streptophyta</taxon>
        <taxon>Embryophyta</taxon>
        <taxon>Tracheophyta</taxon>
        <taxon>Spermatophyta</taxon>
        <taxon>Magnoliopsida</taxon>
        <taxon>eudicotyledons</taxon>
        <taxon>Gunneridae</taxon>
        <taxon>Pentapetalae</taxon>
        <taxon>rosids</taxon>
        <taxon>malvids</taxon>
        <taxon>Brassicales</taxon>
        <taxon>Brassicaceae</taxon>
        <taxon>Brassiceae</taxon>
        <taxon>Brassica</taxon>
    </lineage>
</organism>
<name>A0ABQ7X4L8_BRANA</name>
<dbReference type="InterPro" id="IPR055429">
    <property type="entry name" value="TRAPPC13_M"/>
</dbReference>
<dbReference type="InterPro" id="IPR013721">
    <property type="entry name" value="STAG"/>
</dbReference>
<feature type="compositionally biased region" description="Basic and acidic residues" evidence="1">
    <location>
        <begin position="250"/>
        <end position="263"/>
    </location>
</feature>
<dbReference type="InterPro" id="IPR020839">
    <property type="entry name" value="SCD"/>
</dbReference>
<feature type="compositionally biased region" description="Basic and acidic residues" evidence="1">
    <location>
        <begin position="221"/>
        <end position="230"/>
    </location>
</feature>
<dbReference type="Pfam" id="PF23643">
    <property type="entry name" value="TRAPPC13_C"/>
    <property type="match status" value="1"/>
</dbReference>
<dbReference type="EMBL" id="JAGKQM010002192">
    <property type="protein sequence ID" value="KAH0850063.1"/>
    <property type="molecule type" value="Genomic_DNA"/>
</dbReference>
<reference evidence="3 4" key="1">
    <citation type="submission" date="2021-05" db="EMBL/GenBank/DDBJ databases">
        <title>Genome Assembly of Synthetic Allotetraploid Brassica napus Reveals Homoeologous Exchanges between Subgenomes.</title>
        <authorList>
            <person name="Davis J.T."/>
        </authorList>
    </citation>
    <scope>NUCLEOTIDE SEQUENCE [LARGE SCALE GENOMIC DNA]</scope>
    <source>
        <strain evidence="4">cv. Da-Ae</strain>
        <tissue evidence="3">Seedling</tissue>
    </source>
</reference>
<dbReference type="PANTHER" id="PTHR11199:SF0">
    <property type="entry name" value="LD34181P-RELATED"/>
    <property type="match status" value="1"/>
</dbReference>
<feature type="region of interest" description="Disordered" evidence="1">
    <location>
        <begin position="1194"/>
        <end position="1233"/>
    </location>
</feature>
<dbReference type="PROSITE" id="PS51425">
    <property type="entry name" value="SCD"/>
    <property type="match status" value="1"/>
</dbReference>
<keyword evidence="4" id="KW-1185">Reference proteome</keyword>
<dbReference type="Proteomes" id="UP000824890">
    <property type="component" value="Unassembled WGS sequence"/>
</dbReference>
<evidence type="ECO:0000259" key="2">
    <source>
        <dbReference type="PROSITE" id="PS51425"/>
    </source>
</evidence>
<dbReference type="Pfam" id="PF24571">
    <property type="entry name" value="HEAT_SCC3-SA"/>
    <property type="match status" value="1"/>
</dbReference>
<dbReference type="InterPro" id="IPR039662">
    <property type="entry name" value="Cohesin_Scc3/SA"/>
</dbReference>
<dbReference type="Pfam" id="PF21581">
    <property type="entry name" value="SCD"/>
    <property type="match status" value="1"/>
</dbReference>